<accession>A0AAN4ZFG0</accession>
<dbReference type="AlphaFoldDB" id="A0AAN4ZFG0"/>
<protein>
    <submittedName>
        <fullName evidence="2">Uncharacterized protein</fullName>
    </submittedName>
</protein>
<name>A0AAN4ZFG0_9BILA</name>
<feature type="non-terminal residue" evidence="2">
    <location>
        <position position="1"/>
    </location>
</feature>
<feature type="region of interest" description="Disordered" evidence="1">
    <location>
        <begin position="114"/>
        <end position="138"/>
    </location>
</feature>
<feature type="region of interest" description="Disordered" evidence="1">
    <location>
        <begin position="1"/>
        <end position="47"/>
    </location>
</feature>
<reference evidence="3" key="1">
    <citation type="submission" date="2022-10" db="EMBL/GenBank/DDBJ databases">
        <title>Genome assembly of Pristionchus species.</title>
        <authorList>
            <person name="Yoshida K."/>
            <person name="Sommer R.J."/>
        </authorList>
    </citation>
    <scope>NUCLEOTIDE SEQUENCE [LARGE SCALE GENOMIC DNA]</scope>
    <source>
        <strain evidence="3">RS5460</strain>
    </source>
</reference>
<feature type="compositionally biased region" description="Basic and acidic residues" evidence="1">
    <location>
        <begin position="114"/>
        <end position="129"/>
    </location>
</feature>
<organism evidence="2 3">
    <name type="scientific">Pristionchus mayeri</name>
    <dbReference type="NCBI Taxonomy" id="1317129"/>
    <lineage>
        <taxon>Eukaryota</taxon>
        <taxon>Metazoa</taxon>
        <taxon>Ecdysozoa</taxon>
        <taxon>Nematoda</taxon>
        <taxon>Chromadorea</taxon>
        <taxon>Rhabditida</taxon>
        <taxon>Rhabditina</taxon>
        <taxon>Diplogasteromorpha</taxon>
        <taxon>Diplogasteroidea</taxon>
        <taxon>Neodiplogasteridae</taxon>
        <taxon>Pristionchus</taxon>
    </lineage>
</organism>
<gene>
    <name evidence="2" type="ORF">PMAYCL1PPCAC_08336</name>
</gene>
<comment type="caution">
    <text evidence="2">The sequence shown here is derived from an EMBL/GenBank/DDBJ whole genome shotgun (WGS) entry which is preliminary data.</text>
</comment>
<evidence type="ECO:0000256" key="1">
    <source>
        <dbReference type="SAM" id="MobiDB-lite"/>
    </source>
</evidence>
<dbReference type="EMBL" id="BTRK01000002">
    <property type="protein sequence ID" value="GMR38141.1"/>
    <property type="molecule type" value="Genomic_DNA"/>
</dbReference>
<evidence type="ECO:0000313" key="3">
    <source>
        <dbReference type="Proteomes" id="UP001328107"/>
    </source>
</evidence>
<keyword evidence="3" id="KW-1185">Reference proteome</keyword>
<dbReference type="Proteomes" id="UP001328107">
    <property type="component" value="Unassembled WGS sequence"/>
</dbReference>
<evidence type="ECO:0000313" key="2">
    <source>
        <dbReference type="EMBL" id="GMR38141.1"/>
    </source>
</evidence>
<sequence length="189" mass="20976">ETNPVEVESRPLETKVSSTTSAGVEELPLFDLDDTDEIKEEPEEMKDEPICELAGFKQENHIEDNEMEGLKKNLKISTNFKSIFKREKIAARNLASAPIYFPSTGNSRIINHELKKSNSRTGSDREKISEMNLPPPQSGMCDFCDDPAPPCRPSPKDQTSAQRFFATIMCGLAVKLSLSNILSSITNAP</sequence>
<proteinExistence type="predicted"/>
<feature type="compositionally biased region" description="Acidic residues" evidence="1">
    <location>
        <begin position="31"/>
        <end position="46"/>
    </location>
</feature>